<evidence type="ECO:0000256" key="2">
    <source>
        <dbReference type="ARBA" id="ARBA00006739"/>
    </source>
</evidence>
<reference evidence="6 7" key="1">
    <citation type="submission" date="2019-03" db="EMBL/GenBank/DDBJ databases">
        <title>Arthrobacter sp. nov., an bacterium isolated from biocrust in Mu Us Desert.</title>
        <authorList>
            <person name="Lixiong L."/>
        </authorList>
    </citation>
    <scope>NUCLEOTIDE SEQUENCE [LARGE SCALE GENOMIC DNA]</scope>
    <source>
        <strain evidence="6 7">SLN-3</strain>
    </source>
</reference>
<dbReference type="Pfam" id="PF00535">
    <property type="entry name" value="Glycos_transf_2"/>
    <property type="match status" value="1"/>
</dbReference>
<evidence type="ECO:0000256" key="1">
    <source>
        <dbReference type="ARBA" id="ARBA00004776"/>
    </source>
</evidence>
<evidence type="ECO:0000256" key="3">
    <source>
        <dbReference type="ARBA" id="ARBA00022676"/>
    </source>
</evidence>
<comment type="pathway">
    <text evidence="1">Cell wall biogenesis; cell wall polysaccharide biosynthesis.</text>
</comment>
<dbReference type="InterPro" id="IPR029044">
    <property type="entry name" value="Nucleotide-diphossugar_trans"/>
</dbReference>
<proteinExistence type="inferred from homology"/>
<dbReference type="PANTHER" id="PTHR43179">
    <property type="entry name" value="RHAMNOSYLTRANSFERASE WBBL"/>
    <property type="match status" value="1"/>
</dbReference>
<dbReference type="Gene3D" id="3.90.550.10">
    <property type="entry name" value="Spore Coat Polysaccharide Biosynthesis Protein SpsA, Chain A"/>
    <property type="match status" value="1"/>
</dbReference>
<keyword evidence="3" id="KW-0328">Glycosyltransferase</keyword>
<organism evidence="6 7">
    <name type="scientific">Arthrobacter crusticola</name>
    <dbReference type="NCBI Taxonomy" id="2547960"/>
    <lineage>
        <taxon>Bacteria</taxon>
        <taxon>Bacillati</taxon>
        <taxon>Actinomycetota</taxon>
        <taxon>Actinomycetes</taxon>
        <taxon>Micrococcales</taxon>
        <taxon>Micrococcaceae</taxon>
        <taxon>Arthrobacter</taxon>
    </lineage>
</organism>
<sequence>MSLTISSYRRTSASRIATTQAAASSRYWDQSQSAGLSVLGRPGSVPVPLASLVPSVRLMVPNNVVQKVQRRRAPASAGPAGGLWRCNRLVLPENTSRTTSARPSPGACRGSGRNSLNDIEAAAAPGALQGQNLMLVITTYNRSDYLRGLLDSVRALRPAPTAVVVVDNASTDDTPAVIAEVAAQTPFPVLHHRLATNTGGAGGFAAGMERALAEGADWLWIMDDDVTAVPGALAALAPFTGRYKCLHGRRWDAAGRPFFWQHRFVDFLGIHLPVPGDVFRHSPVFRTNVGCFEGMLVHASVVREVGLPDPRFFLGGDDSTYGWLISQTHEVAYVDAYVLAKTRPQRQISLGVRHLNDSSDLSRFYSMRNRGLVAQYLRTRGRYAPAGFALGTLLTAGKEVLRLVAVERSVSGLPALARGWREGRRIRRDPAWQPMPPLTGAAR</sequence>
<accession>A0A4R5U1V5</accession>
<evidence type="ECO:0000259" key="5">
    <source>
        <dbReference type="Pfam" id="PF00535"/>
    </source>
</evidence>
<dbReference type="AlphaFoldDB" id="A0A4R5U1V5"/>
<dbReference type="SUPFAM" id="SSF53448">
    <property type="entry name" value="Nucleotide-diphospho-sugar transferases"/>
    <property type="match status" value="1"/>
</dbReference>
<comment type="similarity">
    <text evidence="2">Belongs to the glycosyltransferase 2 family.</text>
</comment>
<evidence type="ECO:0000313" key="6">
    <source>
        <dbReference type="EMBL" id="TDK27600.1"/>
    </source>
</evidence>
<keyword evidence="7" id="KW-1185">Reference proteome</keyword>
<evidence type="ECO:0000313" key="7">
    <source>
        <dbReference type="Proteomes" id="UP000295411"/>
    </source>
</evidence>
<dbReference type="InterPro" id="IPR001173">
    <property type="entry name" value="Glyco_trans_2-like"/>
</dbReference>
<dbReference type="EMBL" id="SMTK01000001">
    <property type="protein sequence ID" value="TDK27600.1"/>
    <property type="molecule type" value="Genomic_DNA"/>
</dbReference>
<dbReference type="PANTHER" id="PTHR43179:SF12">
    <property type="entry name" value="GALACTOFURANOSYLTRANSFERASE GLFT2"/>
    <property type="match status" value="1"/>
</dbReference>
<dbReference type="OrthoDB" id="7665907at2"/>
<name>A0A4R5U1V5_9MICC</name>
<comment type="caution">
    <text evidence="6">The sequence shown here is derived from an EMBL/GenBank/DDBJ whole genome shotgun (WGS) entry which is preliminary data.</text>
</comment>
<feature type="domain" description="Glycosyltransferase 2-like" evidence="5">
    <location>
        <begin position="135"/>
        <end position="261"/>
    </location>
</feature>
<gene>
    <name evidence="6" type="ORF">E2F48_00180</name>
</gene>
<keyword evidence="4 6" id="KW-0808">Transferase</keyword>
<dbReference type="Proteomes" id="UP000295411">
    <property type="component" value="Unassembled WGS sequence"/>
</dbReference>
<dbReference type="GO" id="GO:0016757">
    <property type="term" value="F:glycosyltransferase activity"/>
    <property type="evidence" value="ECO:0007669"/>
    <property type="project" value="UniProtKB-KW"/>
</dbReference>
<protein>
    <submittedName>
        <fullName evidence="6">Glycosyltransferase</fullName>
    </submittedName>
</protein>
<evidence type="ECO:0000256" key="4">
    <source>
        <dbReference type="ARBA" id="ARBA00022679"/>
    </source>
</evidence>